<protein>
    <submittedName>
        <fullName evidence="2">Uncharacterized protein</fullName>
    </submittedName>
</protein>
<organism evidence="2 3">
    <name type="scientific">Devosia neptuniae</name>
    <dbReference type="NCBI Taxonomy" id="191302"/>
    <lineage>
        <taxon>Bacteria</taxon>
        <taxon>Pseudomonadati</taxon>
        <taxon>Pseudomonadota</taxon>
        <taxon>Alphaproteobacteria</taxon>
        <taxon>Hyphomicrobiales</taxon>
        <taxon>Devosiaceae</taxon>
        <taxon>Devosia</taxon>
    </lineage>
</organism>
<dbReference type="RefSeq" id="WP_262165580.1">
    <property type="nucleotide sequence ID" value="NZ_CP104964.1"/>
</dbReference>
<geneLocation type="plasmid" evidence="2 3">
    <name>p_unnamed1</name>
</geneLocation>
<evidence type="ECO:0000256" key="1">
    <source>
        <dbReference type="SAM" id="SignalP"/>
    </source>
</evidence>
<feature type="signal peptide" evidence="1">
    <location>
        <begin position="1"/>
        <end position="20"/>
    </location>
</feature>
<accession>A0ABY6CD03</accession>
<dbReference type="EMBL" id="CP104964">
    <property type="protein sequence ID" value="UXN67993.1"/>
    <property type="molecule type" value="Genomic_DNA"/>
</dbReference>
<reference evidence="2 3" key="1">
    <citation type="submission" date="2022-09" db="EMBL/GenBank/DDBJ databases">
        <title>Interaction between co-microsymbionts with complementary sets of symbiotic genes in legume-rhizobium systems.</title>
        <authorList>
            <person name="Safronova V."/>
            <person name="Sazanova A."/>
            <person name="Afonin A."/>
            <person name="Chirak E."/>
        </authorList>
    </citation>
    <scope>NUCLEOTIDE SEQUENCE [LARGE SCALE GENOMIC DNA]</scope>
    <source>
        <strain evidence="2 3">A18/4-1</strain>
        <plasmid evidence="2 3">p_unnamed1</plasmid>
    </source>
</reference>
<proteinExistence type="predicted"/>
<evidence type="ECO:0000313" key="2">
    <source>
        <dbReference type="EMBL" id="UXN67993.1"/>
    </source>
</evidence>
<dbReference type="Proteomes" id="UP001061862">
    <property type="component" value="Plasmid p_unnamed1"/>
</dbReference>
<keyword evidence="1" id="KW-0732">Signal</keyword>
<gene>
    <name evidence="2" type="ORF">N8A98_00265</name>
</gene>
<sequence>MIRRSFILIAIACLIHPVLAQQAVVKSSAVETWQAFMSSTGSILDMPTAQRAPQLALLGAALLENPVAISDDLERSGGGKRALRAYAQAMIEDGNLVPLVHQLHVVMHGGAPAGNLAEALNASRYQDGSVWFPQAEQAGFFAGAIAAVLDGKSIDDGNAVGDFLSWVEGQNGPSKASETIAQRFGVRPPAAEETVAEWMLAVFTNSASQVSVPAAQWFEKGFAAGYR</sequence>
<feature type="chain" id="PRO_5046682951" evidence="1">
    <location>
        <begin position="21"/>
        <end position="227"/>
    </location>
</feature>
<keyword evidence="3" id="KW-1185">Reference proteome</keyword>
<keyword evidence="2" id="KW-0614">Plasmid</keyword>
<evidence type="ECO:0000313" key="3">
    <source>
        <dbReference type="Proteomes" id="UP001061862"/>
    </source>
</evidence>
<name>A0ABY6CD03_9HYPH</name>